<dbReference type="InterPro" id="IPR003599">
    <property type="entry name" value="Ig_sub"/>
</dbReference>
<evidence type="ECO:0000256" key="1">
    <source>
        <dbReference type="ARBA" id="ARBA00004236"/>
    </source>
</evidence>
<feature type="domain" description="Ig-like" evidence="10">
    <location>
        <begin position="34"/>
        <end position="133"/>
    </location>
</feature>
<keyword evidence="3 9" id="KW-0732">Signal</keyword>
<feature type="signal peptide" evidence="9">
    <location>
        <begin position="1"/>
        <end position="30"/>
    </location>
</feature>
<dbReference type="AlphaFoldDB" id="A0A9P0AAN0"/>
<dbReference type="InterPro" id="IPR051170">
    <property type="entry name" value="Neural/epithelial_adhesion"/>
</dbReference>
<protein>
    <recommendedName>
        <fullName evidence="10">Ig-like domain-containing protein</fullName>
    </recommendedName>
</protein>
<dbReference type="Pfam" id="PF07686">
    <property type="entry name" value="V-set"/>
    <property type="match status" value="1"/>
</dbReference>
<evidence type="ECO:0000259" key="10">
    <source>
        <dbReference type="PROSITE" id="PS50835"/>
    </source>
</evidence>
<dbReference type="EMBL" id="OU963864">
    <property type="protein sequence ID" value="CAH0386606.1"/>
    <property type="molecule type" value="Genomic_DNA"/>
</dbReference>
<evidence type="ECO:0000313" key="12">
    <source>
        <dbReference type="Proteomes" id="UP001152759"/>
    </source>
</evidence>
<evidence type="ECO:0000256" key="2">
    <source>
        <dbReference type="ARBA" id="ARBA00022475"/>
    </source>
</evidence>
<evidence type="ECO:0000256" key="3">
    <source>
        <dbReference type="ARBA" id="ARBA00022729"/>
    </source>
</evidence>
<keyword evidence="4" id="KW-0677">Repeat</keyword>
<proteinExistence type="predicted"/>
<keyword evidence="5" id="KW-0472">Membrane</keyword>
<evidence type="ECO:0000256" key="7">
    <source>
        <dbReference type="ARBA" id="ARBA00023180"/>
    </source>
</evidence>
<dbReference type="PROSITE" id="PS50835">
    <property type="entry name" value="IG_LIKE"/>
    <property type="match status" value="2"/>
</dbReference>
<organism evidence="11 12">
    <name type="scientific">Bemisia tabaci</name>
    <name type="common">Sweetpotato whitefly</name>
    <name type="synonym">Aleurodes tabaci</name>
    <dbReference type="NCBI Taxonomy" id="7038"/>
    <lineage>
        <taxon>Eukaryota</taxon>
        <taxon>Metazoa</taxon>
        <taxon>Ecdysozoa</taxon>
        <taxon>Arthropoda</taxon>
        <taxon>Hexapoda</taxon>
        <taxon>Insecta</taxon>
        <taxon>Pterygota</taxon>
        <taxon>Neoptera</taxon>
        <taxon>Paraneoptera</taxon>
        <taxon>Hemiptera</taxon>
        <taxon>Sternorrhyncha</taxon>
        <taxon>Aleyrodoidea</taxon>
        <taxon>Aleyrodidae</taxon>
        <taxon>Aleyrodinae</taxon>
        <taxon>Bemisia</taxon>
    </lineage>
</organism>
<sequence length="312" mass="34883">MFVQRCTSNHRKLIQLPLLICAALFQAADCQRSPTIARISPEQLKNVGGIAELECSVQYAQEYPILWVKADRLNGSEQLPISSGSSLIVRDSRFALRHDVSSSTYTLQIKDIQETDAGLYQCQVIIDLSNKLTSDVWLRVRKPPMILDNSTQGIMRNQGQNVDLECYASGFPIPRISWRRENNAILPTGGSIYRGNILKIPSISKEDRGTYYCVADNGIGRHVSRRISVDVEFPPIITVQRPRLGQAPGFDMDLECHIEAFPSPHHHVDKGRGPCHQQSTLPCVQSSNWNGLYGCETADSVHRTKTIRALSV</sequence>
<dbReference type="SUPFAM" id="SSF48726">
    <property type="entry name" value="Immunoglobulin"/>
    <property type="match status" value="3"/>
</dbReference>
<dbReference type="InterPro" id="IPR013106">
    <property type="entry name" value="Ig_V-set"/>
</dbReference>
<dbReference type="GO" id="GO:0005886">
    <property type="term" value="C:plasma membrane"/>
    <property type="evidence" value="ECO:0007669"/>
    <property type="project" value="UniProtKB-SubCell"/>
</dbReference>
<dbReference type="Proteomes" id="UP001152759">
    <property type="component" value="Chromosome 3"/>
</dbReference>
<dbReference type="FunFam" id="2.60.40.10:FF:000328">
    <property type="entry name" value="CLUMA_CG000981, isoform A"/>
    <property type="match status" value="1"/>
</dbReference>
<dbReference type="PANTHER" id="PTHR12231">
    <property type="entry name" value="CTX-RELATED TYPE I TRANSMEMBRANE PROTEIN"/>
    <property type="match status" value="1"/>
</dbReference>
<dbReference type="SMART" id="SM00408">
    <property type="entry name" value="IGc2"/>
    <property type="match status" value="2"/>
</dbReference>
<dbReference type="InterPro" id="IPR003598">
    <property type="entry name" value="Ig_sub2"/>
</dbReference>
<reference evidence="11" key="1">
    <citation type="submission" date="2021-12" db="EMBL/GenBank/DDBJ databases">
        <authorList>
            <person name="King R."/>
        </authorList>
    </citation>
    <scope>NUCLEOTIDE SEQUENCE</scope>
</reference>
<dbReference type="GO" id="GO:0043005">
    <property type="term" value="C:neuron projection"/>
    <property type="evidence" value="ECO:0007669"/>
    <property type="project" value="TreeGrafter"/>
</dbReference>
<keyword evidence="7" id="KW-0325">Glycoprotein</keyword>
<evidence type="ECO:0000256" key="4">
    <source>
        <dbReference type="ARBA" id="ARBA00022737"/>
    </source>
</evidence>
<comment type="subcellular location">
    <subcellularLocation>
        <location evidence="1">Cell membrane</location>
    </subcellularLocation>
</comment>
<dbReference type="InterPro" id="IPR036179">
    <property type="entry name" value="Ig-like_dom_sf"/>
</dbReference>
<keyword evidence="8" id="KW-0393">Immunoglobulin domain</keyword>
<evidence type="ECO:0000256" key="5">
    <source>
        <dbReference type="ARBA" id="ARBA00023136"/>
    </source>
</evidence>
<evidence type="ECO:0000256" key="9">
    <source>
        <dbReference type="SAM" id="SignalP"/>
    </source>
</evidence>
<name>A0A9P0AAN0_BEMTA</name>
<feature type="chain" id="PRO_5040142865" description="Ig-like domain-containing protein" evidence="9">
    <location>
        <begin position="31"/>
        <end position="312"/>
    </location>
</feature>
<keyword evidence="12" id="KW-1185">Reference proteome</keyword>
<dbReference type="PANTHER" id="PTHR12231:SF220">
    <property type="entry name" value="LACHESIN"/>
    <property type="match status" value="1"/>
</dbReference>
<dbReference type="Gene3D" id="2.60.40.10">
    <property type="entry name" value="Immunoglobulins"/>
    <property type="match status" value="2"/>
</dbReference>
<keyword evidence="2" id="KW-1003">Cell membrane</keyword>
<dbReference type="SMART" id="SM00409">
    <property type="entry name" value="IG"/>
    <property type="match status" value="2"/>
</dbReference>
<dbReference type="Pfam" id="PF13927">
    <property type="entry name" value="Ig_3"/>
    <property type="match status" value="1"/>
</dbReference>
<evidence type="ECO:0000313" key="11">
    <source>
        <dbReference type="EMBL" id="CAH0386606.1"/>
    </source>
</evidence>
<dbReference type="InterPro" id="IPR013783">
    <property type="entry name" value="Ig-like_fold"/>
</dbReference>
<evidence type="ECO:0000256" key="6">
    <source>
        <dbReference type="ARBA" id="ARBA00023157"/>
    </source>
</evidence>
<gene>
    <name evidence="11" type="ORF">BEMITA_LOCUS5698</name>
</gene>
<accession>A0A9P0AAN0</accession>
<keyword evidence="6" id="KW-1015">Disulfide bond</keyword>
<evidence type="ECO:0000256" key="8">
    <source>
        <dbReference type="ARBA" id="ARBA00023319"/>
    </source>
</evidence>
<dbReference type="InterPro" id="IPR007110">
    <property type="entry name" value="Ig-like_dom"/>
</dbReference>
<feature type="domain" description="Ig-like" evidence="10">
    <location>
        <begin position="144"/>
        <end position="228"/>
    </location>
</feature>